<evidence type="ECO:0000313" key="3">
    <source>
        <dbReference type="Proteomes" id="UP001583193"/>
    </source>
</evidence>
<sequence length="157" mass="17246">MKATATIITLVSWCTCLLVTASPQTVTNVTVYKPDKLDSQVSRTFLDCLTKTGVEYKVYVDEGGTTVVLPTEQRETDFDGEDEELLKCIIAVNDRMDVAVESTIEYDDKHENAILCNSATHEWLSEQGAKGKAIAQVLRAAPLVSFPSAIPLLVQYS</sequence>
<accession>A0ABR3Y6U7</accession>
<evidence type="ECO:0000313" key="2">
    <source>
        <dbReference type="EMBL" id="KAL1883567.1"/>
    </source>
</evidence>
<comment type="caution">
    <text evidence="2">The sequence shown here is derived from an EMBL/GenBank/DDBJ whole genome shotgun (WGS) entry which is preliminary data.</text>
</comment>
<feature type="signal peptide" evidence="1">
    <location>
        <begin position="1"/>
        <end position="21"/>
    </location>
</feature>
<feature type="chain" id="PRO_5046303015" evidence="1">
    <location>
        <begin position="22"/>
        <end position="157"/>
    </location>
</feature>
<dbReference type="Proteomes" id="UP001583193">
    <property type="component" value="Unassembled WGS sequence"/>
</dbReference>
<gene>
    <name evidence="2" type="ORF">Plec18167_002573</name>
</gene>
<evidence type="ECO:0000256" key="1">
    <source>
        <dbReference type="SAM" id="SignalP"/>
    </source>
</evidence>
<reference evidence="2 3" key="1">
    <citation type="journal article" date="2024" name="IMA Fungus">
        <title>IMA Genome - F19 : A genome assembly and annotation guide to empower mycologists, including annotated draft genome sequences of Ceratocystis pirilliformis, Diaporthe australafricana, Fusarium ophioides, Paecilomyces lecythidis, and Sporothrix stenoceras.</title>
        <authorList>
            <person name="Aylward J."/>
            <person name="Wilson A.M."/>
            <person name="Visagie C.M."/>
            <person name="Spraker J."/>
            <person name="Barnes I."/>
            <person name="Buitendag C."/>
            <person name="Ceriani C."/>
            <person name="Del Mar Angel L."/>
            <person name="du Plessis D."/>
            <person name="Fuchs T."/>
            <person name="Gasser K."/>
            <person name="Kramer D."/>
            <person name="Li W."/>
            <person name="Munsamy K."/>
            <person name="Piso A."/>
            <person name="Price J.L."/>
            <person name="Sonnekus B."/>
            <person name="Thomas C."/>
            <person name="van der Nest A."/>
            <person name="van Dijk A."/>
            <person name="van Heerden A."/>
            <person name="van Vuuren N."/>
            <person name="Yilmaz N."/>
            <person name="Duong T.A."/>
            <person name="van der Merwe N.A."/>
            <person name="Wingfield M.J."/>
            <person name="Wingfield B.D."/>
        </authorList>
    </citation>
    <scope>NUCLEOTIDE SEQUENCE [LARGE SCALE GENOMIC DNA]</scope>
    <source>
        <strain evidence="2 3">CMW 18167</strain>
    </source>
</reference>
<protein>
    <submittedName>
        <fullName evidence="2">Uncharacterized protein</fullName>
    </submittedName>
</protein>
<proteinExistence type="predicted"/>
<name>A0ABR3Y6U7_9EURO</name>
<keyword evidence="3" id="KW-1185">Reference proteome</keyword>
<keyword evidence="1" id="KW-0732">Signal</keyword>
<organism evidence="2 3">
    <name type="scientific">Paecilomyces lecythidis</name>
    <dbReference type="NCBI Taxonomy" id="3004212"/>
    <lineage>
        <taxon>Eukaryota</taxon>
        <taxon>Fungi</taxon>
        <taxon>Dikarya</taxon>
        <taxon>Ascomycota</taxon>
        <taxon>Pezizomycotina</taxon>
        <taxon>Eurotiomycetes</taxon>
        <taxon>Eurotiomycetidae</taxon>
        <taxon>Eurotiales</taxon>
        <taxon>Thermoascaceae</taxon>
        <taxon>Paecilomyces</taxon>
    </lineage>
</organism>
<dbReference type="EMBL" id="JAVDPF010000005">
    <property type="protein sequence ID" value="KAL1883567.1"/>
    <property type="molecule type" value="Genomic_DNA"/>
</dbReference>